<dbReference type="InterPro" id="IPR001434">
    <property type="entry name" value="OmcB-like_DUF11"/>
</dbReference>
<evidence type="ECO:0000259" key="3">
    <source>
        <dbReference type="Pfam" id="PF01345"/>
    </source>
</evidence>
<dbReference type="Gene3D" id="2.60.40.740">
    <property type="match status" value="1"/>
</dbReference>
<evidence type="ECO:0000313" key="4">
    <source>
        <dbReference type="EMBL" id="GGJ85524.1"/>
    </source>
</evidence>
<feature type="compositionally biased region" description="Low complexity" evidence="1">
    <location>
        <begin position="395"/>
        <end position="414"/>
    </location>
</feature>
<evidence type="ECO:0000256" key="2">
    <source>
        <dbReference type="SAM" id="SignalP"/>
    </source>
</evidence>
<sequence length="658" mass="65664">MKKSLSLLSLMVALAAGAAGATGTTAGTTISNTAQISFADDAGVAQPTVNSNTVTTTVLPNPSFTITPNQTTAGTTPTQAADYANPGQSLTSIKPGDTVSFQYTLTNTGNVNGESYALTTPSVGGTGTGLTTANVKYYPASADTSGDGVLSAAEVAASTPITTISGVAQDTSVKFYQVYVVPTTATNGQTYGSSPTGTRQANGTAGTTNEPAAPFTQPTDSNNANLVTISRTDAGVIGPKGYAAGNAPAGTTDTTTTTGITIAELNDTSTAPATSTTTKVTFTNTITNTGNRTDTFDITAASLNLPAGATVRILDASGAVLTDTDSDGTVDTGTIAAGASKDIRIEVTFPAGSTTTDNTKQPTVTVTAKSSNDATKTDTTTDTVLLPGVAYGDKTATGPDATQTPTQTAPTPAGNNPGGSTSVTLTSVPMQIKNTGGAPEAFTPAGTVTFSTPTGSVTVPVTYLPDANCDGTADSTTAITATPSVAPGATYCLIPVVSIPNNAYPGAYPVTQSVTGNTTGVTANDTNDTITIPKVGTPTNYVVKAVDLASAKPGDTVTYSITGQDTGNANIKAAIVSDTLPTNTSFVSISATTAIAAPAKILYRVGGTGAWSATAPTALAAATKVEVAVDSNNDNTIDNNDILKPGQSFVVTFKVKIN</sequence>
<protein>
    <recommendedName>
        <fullName evidence="3">DUF11 domain-containing protein</fullName>
    </recommendedName>
</protein>
<dbReference type="EMBL" id="BMOE01000014">
    <property type="protein sequence ID" value="GGJ85524.1"/>
    <property type="molecule type" value="Genomic_DNA"/>
</dbReference>
<name>A0A917PNL2_9DEIO</name>
<gene>
    <name evidence="4" type="ORF">GCM10008939_31720</name>
</gene>
<dbReference type="PROSITE" id="PS00018">
    <property type="entry name" value="EF_HAND_1"/>
    <property type="match status" value="1"/>
</dbReference>
<proteinExistence type="predicted"/>
<keyword evidence="5" id="KW-1185">Reference proteome</keyword>
<feature type="region of interest" description="Disordered" evidence="1">
    <location>
        <begin position="392"/>
        <end position="422"/>
    </location>
</feature>
<dbReference type="Proteomes" id="UP000635726">
    <property type="component" value="Unassembled WGS sequence"/>
</dbReference>
<reference evidence="4" key="2">
    <citation type="submission" date="2020-09" db="EMBL/GenBank/DDBJ databases">
        <authorList>
            <person name="Sun Q."/>
            <person name="Ohkuma M."/>
        </authorList>
    </citation>
    <scope>NUCLEOTIDE SEQUENCE</scope>
    <source>
        <strain evidence="4">JCM 14371</strain>
    </source>
</reference>
<dbReference type="NCBIfam" id="TIGR01451">
    <property type="entry name" value="B_ant_repeat"/>
    <property type="match status" value="1"/>
</dbReference>
<evidence type="ECO:0000313" key="5">
    <source>
        <dbReference type="Proteomes" id="UP000635726"/>
    </source>
</evidence>
<dbReference type="InterPro" id="IPR018247">
    <property type="entry name" value="EF_Hand_1_Ca_BS"/>
</dbReference>
<comment type="caution">
    <text evidence="4">The sequence shown here is derived from an EMBL/GenBank/DDBJ whole genome shotgun (WGS) entry which is preliminary data.</text>
</comment>
<dbReference type="Pfam" id="PF01345">
    <property type="entry name" value="DUF11"/>
    <property type="match status" value="1"/>
</dbReference>
<feature type="chain" id="PRO_5037425027" description="DUF11 domain-containing protein" evidence="2">
    <location>
        <begin position="22"/>
        <end position="658"/>
    </location>
</feature>
<dbReference type="InterPro" id="IPR047589">
    <property type="entry name" value="DUF11_rpt"/>
</dbReference>
<reference evidence="4" key="1">
    <citation type="journal article" date="2014" name="Int. J. Syst. Evol. Microbiol.">
        <title>Complete genome sequence of Corynebacterium casei LMG S-19264T (=DSM 44701T), isolated from a smear-ripened cheese.</title>
        <authorList>
            <consortium name="US DOE Joint Genome Institute (JGI-PGF)"/>
            <person name="Walter F."/>
            <person name="Albersmeier A."/>
            <person name="Kalinowski J."/>
            <person name="Ruckert C."/>
        </authorList>
    </citation>
    <scope>NUCLEOTIDE SEQUENCE</scope>
    <source>
        <strain evidence="4">JCM 14371</strain>
    </source>
</reference>
<accession>A0A917PNL2</accession>
<feature type="region of interest" description="Disordered" evidence="1">
    <location>
        <begin position="190"/>
        <end position="223"/>
    </location>
</feature>
<feature type="signal peptide" evidence="2">
    <location>
        <begin position="1"/>
        <end position="21"/>
    </location>
</feature>
<dbReference type="AlphaFoldDB" id="A0A917PNL2"/>
<evidence type="ECO:0000256" key="1">
    <source>
        <dbReference type="SAM" id="MobiDB-lite"/>
    </source>
</evidence>
<feature type="domain" description="DUF11" evidence="3">
    <location>
        <begin position="542"/>
        <end position="639"/>
    </location>
</feature>
<organism evidence="4 5">
    <name type="scientific">Deinococcus aquiradiocola</name>
    <dbReference type="NCBI Taxonomy" id="393059"/>
    <lineage>
        <taxon>Bacteria</taxon>
        <taxon>Thermotogati</taxon>
        <taxon>Deinococcota</taxon>
        <taxon>Deinococci</taxon>
        <taxon>Deinococcales</taxon>
        <taxon>Deinococcaceae</taxon>
        <taxon>Deinococcus</taxon>
    </lineage>
</organism>
<dbReference type="RefSeq" id="WP_188964285.1">
    <property type="nucleotide sequence ID" value="NZ_BMOE01000014.1"/>
</dbReference>
<keyword evidence="2" id="KW-0732">Signal</keyword>